<dbReference type="Proteomes" id="UP000789739">
    <property type="component" value="Unassembled WGS sequence"/>
</dbReference>
<keyword evidence="3" id="KW-1185">Reference proteome</keyword>
<name>A0A9N9F1X4_9GLOM</name>
<evidence type="ECO:0000313" key="2">
    <source>
        <dbReference type="EMBL" id="CAG8503661.1"/>
    </source>
</evidence>
<gene>
    <name evidence="2" type="ORF">PBRASI_LOCUS2740</name>
</gene>
<accession>A0A9N9F1X4</accession>
<comment type="caution">
    <text evidence="2">The sequence shown here is derived from an EMBL/GenBank/DDBJ whole genome shotgun (WGS) entry which is preliminary data.</text>
</comment>
<feature type="region of interest" description="Disordered" evidence="1">
    <location>
        <begin position="1"/>
        <end position="21"/>
    </location>
</feature>
<evidence type="ECO:0000256" key="1">
    <source>
        <dbReference type="SAM" id="MobiDB-lite"/>
    </source>
</evidence>
<dbReference type="AlphaFoldDB" id="A0A9N9F1X4"/>
<dbReference type="EMBL" id="CAJVPI010000224">
    <property type="protein sequence ID" value="CAG8503661.1"/>
    <property type="molecule type" value="Genomic_DNA"/>
</dbReference>
<reference evidence="2" key="1">
    <citation type="submission" date="2021-06" db="EMBL/GenBank/DDBJ databases">
        <authorList>
            <person name="Kallberg Y."/>
            <person name="Tangrot J."/>
            <person name="Rosling A."/>
        </authorList>
    </citation>
    <scope>NUCLEOTIDE SEQUENCE</scope>
    <source>
        <strain evidence="2">BR232B</strain>
    </source>
</reference>
<organism evidence="2 3">
    <name type="scientific">Paraglomus brasilianum</name>
    <dbReference type="NCBI Taxonomy" id="144538"/>
    <lineage>
        <taxon>Eukaryota</taxon>
        <taxon>Fungi</taxon>
        <taxon>Fungi incertae sedis</taxon>
        <taxon>Mucoromycota</taxon>
        <taxon>Glomeromycotina</taxon>
        <taxon>Glomeromycetes</taxon>
        <taxon>Paraglomerales</taxon>
        <taxon>Paraglomeraceae</taxon>
        <taxon>Paraglomus</taxon>
    </lineage>
</organism>
<proteinExistence type="predicted"/>
<protein>
    <submittedName>
        <fullName evidence="2">1542_t:CDS:1</fullName>
    </submittedName>
</protein>
<sequence length="61" mass="6847">MAYHGIKAGNRNRLTGPYTEPQTSDMTELILPIISDRMCLKIVKAKDWKQDGFIPIDAGLN</sequence>
<evidence type="ECO:0000313" key="3">
    <source>
        <dbReference type="Proteomes" id="UP000789739"/>
    </source>
</evidence>